<evidence type="ECO:0000259" key="5">
    <source>
        <dbReference type="SMART" id="SM00418"/>
    </source>
</evidence>
<evidence type="ECO:0000313" key="7">
    <source>
        <dbReference type="Proteomes" id="UP001476282"/>
    </source>
</evidence>
<dbReference type="NCBIfam" id="NF033788">
    <property type="entry name" value="HTH_metalloreg"/>
    <property type="match status" value="1"/>
</dbReference>
<dbReference type="InterPro" id="IPR001845">
    <property type="entry name" value="HTH_ArsR_DNA-bd_dom"/>
</dbReference>
<keyword evidence="3" id="KW-0804">Transcription</keyword>
<dbReference type="InterPro" id="IPR011991">
    <property type="entry name" value="ArsR-like_HTH"/>
</dbReference>
<evidence type="ECO:0000256" key="2">
    <source>
        <dbReference type="ARBA" id="ARBA00023125"/>
    </source>
</evidence>
<feature type="region of interest" description="Disordered" evidence="4">
    <location>
        <begin position="1"/>
        <end position="20"/>
    </location>
</feature>
<reference evidence="6 7" key="1">
    <citation type="submission" date="2024-02" db="EMBL/GenBank/DDBJ databases">
        <title>Haloferula sargassicola NBRC 104335.</title>
        <authorList>
            <person name="Ichikawa N."/>
            <person name="Katano-Makiyama Y."/>
            <person name="Hidaka K."/>
        </authorList>
    </citation>
    <scope>NUCLEOTIDE SEQUENCE [LARGE SCALE GENOMIC DNA]</scope>
    <source>
        <strain evidence="6 7">NBRC 104335</strain>
    </source>
</reference>
<organism evidence="6 7">
    <name type="scientific">Haloferula sargassicola</name>
    <dbReference type="NCBI Taxonomy" id="490096"/>
    <lineage>
        <taxon>Bacteria</taxon>
        <taxon>Pseudomonadati</taxon>
        <taxon>Verrucomicrobiota</taxon>
        <taxon>Verrucomicrobiia</taxon>
        <taxon>Verrucomicrobiales</taxon>
        <taxon>Verrucomicrobiaceae</taxon>
        <taxon>Haloferula</taxon>
    </lineage>
</organism>
<dbReference type="PANTHER" id="PTHR33154:SF33">
    <property type="entry name" value="TRANSCRIPTIONAL REPRESSOR SDPR"/>
    <property type="match status" value="1"/>
</dbReference>
<evidence type="ECO:0000256" key="4">
    <source>
        <dbReference type="SAM" id="MobiDB-lite"/>
    </source>
</evidence>
<name>A0ABP9UUT5_9BACT</name>
<comment type="caution">
    <text evidence="6">The sequence shown here is derived from an EMBL/GenBank/DDBJ whole genome shotgun (WGS) entry which is preliminary data.</text>
</comment>
<gene>
    <name evidence="6" type="ORF">Hsar01_03736</name>
</gene>
<dbReference type="SMART" id="SM00418">
    <property type="entry name" value="HTH_ARSR"/>
    <property type="match status" value="1"/>
</dbReference>
<keyword evidence="1" id="KW-0805">Transcription regulation</keyword>
<dbReference type="InterPro" id="IPR036388">
    <property type="entry name" value="WH-like_DNA-bd_sf"/>
</dbReference>
<evidence type="ECO:0000256" key="1">
    <source>
        <dbReference type="ARBA" id="ARBA00023015"/>
    </source>
</evidence>
<evidence type="ECO:0000313" key="6">
    <source>
        <dbReference type="EMBL" id="GAA5484492.1"/>
    </source>
</evidence>
<dbReference type="Pfam" id="PF12840">
    <property type="entry name" value="HTH_20"/>
    <property type="match status" value="1"/>
</dbReference>
<feature type="domain" description="HTH arsR-type" evidence="5">
    <location>
        <begin position="28"/>
        <end position="100"/>
    </location>
</feature>
<keyword evidence="7" id="KW-1185">Reference proteome</keyword>
<accession>A0ABP9UUT5</accession>
<dbReference type="PANTHER" id="PTHR33154">
    <property type="entry name" value="TRANSCRIPTIONAL REGULATOR, ARSR FAMILY"/>
    <property type="match status" value="1"/>
</dbReference>
<dbReference type="InterPro" id="IPR051081">
    <property type="entry name" value="HTH_MetalResp_TranReg"/>
</dbReference>
<protein>
    <recommendedName>
        <fullName evidence="5">HTH arsR-type domain-containing protein</fullName>
    </recommendedName>
</protein>
<proteinExistence type="predicted"/>
<dbReference type="SUPFAM" id="SSF46785">
    <property type="entry name" value="Winged helix' DNA-binding domain"/>
    <property type="match status" value="1"/>
</dbReference>
<dbReference type="Gene3D" id="1.10.10.10">
    <property type="entry name" value="Winged helix-like DNA-binding domain superfamily/Winged helix DNA-binding domain"/>
    <property type="match status" value="1"/>
</dbReference>
<dbReference type="EMBL" id="BAABRI010000026">
    <property type="protein sequence ID" value="GAA5484492.1"/>
    <property type="molecule type" value="Genomic_DNA"/>
</dbReference>
<dbReference type="CDD" id="cd00090">
    <property type="entry name" value="HTH_ARSR"/>
    <property type="match status" value="1"/>
</dbReference>
<dbReference type="Proteomes" id="UP001476282">
    <property type="component" value="Unassembled WGS sequence"/>
</dbReference>
<evidence type="ECO:0000256" key="3">
    <source>
        <dbReference type="ARBA" id="ARBA00023163"/>
    </source>
</evidence>
<keyword evidence="2" id="KW-0238">DNA-binding</keyword>
<dbReference type="InterPro" id="IPR036390">
    <property type="entry name" value="WH_DNA-bd_sf"/>
</dbReference>
<sequence>MGAMTALLTSAMNPSDVPQPAPGVSRRLVAKALGHERRWRLLAELSRGEGLMVVELSERVGISQNTISKHMRTLRDAGMVVVNRAGMYSIPAPCLISTEEGTVDYGHCVLRLRPKTTG</sequence>